<sequence length="552" mass="61220">MAAMAISDALSQEIKGLALKVCDAEQRAATAEAKLQALEFREAARLAAARAGLEELAVNEASRLVSFVTAEGVKIHVYYTSRTVATCLTHPQQGKTQLFRRDVDLELLKQLFRNPRQHTGRGYHRCQPEARAATFYPSLCGIVWVKVGGCLVAASHDLGTACLDKRSFIDLAFVASLPDGEQLLASLVQPVPACTSLDGTKTSGEVVLGMLPDKLNISVVMSGKETGLMLALDRALVVDKLPVPLHISVKCVHMSKMSKRETDIYNMAFACIGHDWDSKFSVQNFPTSYQDHAYWKNDGILYLGAGLEDLAQLMMPKTRVVPQRVALLGSAWRPGDWSSWSEGCDVLAQVPADGLDLEVYGTVATFENEFPSSSRALSEFYEGGGRVVVFPAGGRFDFIKDTIKPLFNVNWSFRSYTRHEFVLTEAGARIVGGVPGELSGEIFPYEKGYFLEVPEGESILLPRHDFKHDYGYDPDDTNHECYDAEEVEAWRENRPRDTPIAFHESEAHGGQLAFVGFNHWKGHPEYSQITERLIRRGLSLDDPPYIEGRPQQ</sequence>
<reference evidence="1" key="1">
    <citation type="submission" date="2021-01" db="EMBL/GenBank/DDBJ databases">
        <authorList>
            <person name="Corre E."/>
            <person name="Pelletier E."/>
            <person name="Niang G."/>
            <person name="Scheremetjew M."/>
            <person name="Finn R."/>
            <person name="Kale V."/>
            <person name="Holt S."/>
            <person name="Cochrane G."/>
            <person name="Meng A."/>
            <person name="Brown T."/>
            <person name="Cohen L."/>
        </authorList>
    </citation>
    <scope>NUCLEOTIDE SEQUENCE</scope>
    <source>
        <strain evidence="1">CCMP1756</strain>
    </source>
</reference>
<gene>
    <name evidence="1" type="ORF">PCAL00307_LOCUS3699</name>
    <name evidence="2" type="ORF">PECAL_4P12420</name>
</gene>
<dbReference type="EMBL" id="CAKKNE010000004">
    <property type="protein sequence ID" value="CAH0373987.1"/>
    <property type="molecule type" value="Genomic_DNA"/>
</dbReference>
<organism evidence="1">
    <name type="scientific">Pelagomonas calceolata</name>
    <dbReference type="NCBI Taxonomy" id="35677"/>
    <lineage>
        <taxon>Eukaryota</taxon>
        <taxon>Sar</taxon>
        <taxon>Stramenopiles</taxon>
        <taxon>Ochrophyta</taxon>
        <taxon>Pelagophyceae</taxon>
        <taxon>Pelagomonadales</taxon>
        <taxon>Pelagomonadaceae</taxon>
        <taxon>Pelagomonas</taxon>
    </lineage>
</organism>
<reference evidence="2" key="2">
    <citation type="submission" date="2021-11" db="EMBL/GenBank/DDBJ databases">
        <authorList>
            <consortium name="Genoscope - CEA"/>
            <person name="William W."/>
        </authorList>
    </citation>
    <scope>NUCLEOTIDE SEQUENCE</scope>
</reference>
<name>A0A7S4E3P5_9STRA</name>
<protein>
    <submittedName>
        <fullName evidence="1">Uncharacterized protein</fullName>
    </submittedName>
</protein>
<dbReference type="OrthoDB" id="509720at2759"/>
<proteinExistence type="predicted"/>
<dbReference type="EMBL" id="HBIW01004542">
    <property type="protein sequence ID" value="CAE0688265.1"/>
    <property type="molecule type" value="Transcribed_RNA"/>
</dbReference>
<accession>A0A7S4E3P5</accession>
<evidence type="ECO:0000313" key="2">
    <source>
        <dbReference type="EMBL" id="CAH0373987.1"/>
    </source>
</evidence>
<keyword evidence="3" id="KW-1185">Reference proteome</keyword>
<dbReference type="AlphaFoldDB" id="A0A7S4E3P5"/>
<dbReference type="Proteomes" id="UP000789595">
    <property type="component" value="Unassembled WGS sequence"/>
</dbReference>
<evidence type="ECO:0000313" key="3">
    <source>
        <dbReference type="Proteomes" id="UP000789595"/>
    </source>
</evidence>
<evidence type="ECO:0000313" key="1">
    <source>
        <dbReference type="EMBL" id="CAE0688265.1"/>
    </source>
</evidence>